<reference evidence="1 2" key="1">
    <citation type="journal article" date="2017" name="Int. J. Syst. Evol. Microbiol.">
        <title>Jeotgalibaca porci sp. nov. and Jeotgalibaca arthritidis sp. nov., isolated from pigs, and emended description of the genus Jeotgalibaca.</title>
        <authorList>
            <person name="Zamora L."/>
            <person name="Perez-Sancho M."/>
            <person name="Dominguez L."/>
            <person name="Fernandez-Garayzabal J.F."/>
            <person name="Vela A.I."/>
        </authorList>
    </citation>
    <scope>NUCLEOTIDE SEQUENCE [LARGE SCALE GENOMIC DNA]</scope>
    <source>
        <strain evidence="1 2">CECT 9157</strain>
    </source>
</reference>
<sequence>MKLTTNNNSEDKFIKLYNELHKKISELSEPYFQEVADGIIVDKFTESKTAQHYLKDGFIPFMKAVHVMKNSNDFIRRKLTEFYKINELRNLIVHDYEDDYYIVKIAQPTEYSLELISETLDKLNNPLTVGDFLKAHKKEKVKSVNLDTNIYDLFQLIKDTSFTQFPVFDNKSFNGLVSDNGITLKLSQFALEEKEFETLDLSALFVSDLISLDEQRYHYKIISSDEYLYNILSEFEVTSDTQSLPVLLIQSTDNKTEDLTPDSLIGILTSFDYLDIYKEAISKISF</sequence>
<gene>
    <name evidence="1" type="ORF">G7057_02130</name>
</gene>
<dbReference type="AlphaFoldDB" id="A0A6G7K810"/>
<protein>
    <recommendedName>
        <fullName evidence="3">CBS domain-containing protein</fullName>
    </recommendedName>
</protein>
<dbReference type="Gene3D" id="3.10.580.10">
    <property type="entry name" value="CBS-domain"/>
    <property type="match status" value="1"/>
</dbReference>
<dbReference type="InterPro" id="IPR046342">
    <property type="entry name" value="CBS_dom_sf"/>
</dbReference>
<dbReference type="Proteomes" id="UP000501451">
    <property type="component" value="Chromosome"/>
</dbReference>
<dbReference type="KEGG" id="jar:G7057_02130"/>
<organism evidence="1 2">
    <name type="scientific">Jeotgalibaca arthritidis</name>
    <dbReference type="NCBI Taxonomy" id="1868794"/>
    <lineage>
        <taxon>Bacteria</taxon>
        <taxon>Bacillati</taxon>
        <taxon>Bacillota</taxon>
        <taxon>Bacilli</taxon>
        <taxon>Lactobacillales</taxon>
        <taxon>Carnobacteriaceae</taxon>
        <taxon>Jeotgalibaca</taxon>
    </lineage>
</organism>
<dbReference type="RefSeq" id="WP_166160975.1">
    <property type="nucleotide sequence ID" value="NZ_CP049740.1"/>
</dbReference>
<name>A0A6G7K810_9LACT</name>
<evidence type="ECO:0008006" key="3">
    <source>
        <dbReference type="Google" id="ProtNLM"/>
    </source>
</evidence>
<dbReference type="SUPFAM" id="SSF54631">
    <property type="entry name" value="CBS-domain pair"/>
    <property type="match status" value="1"/>
</dbReference>
<evidence type="ECO:0000313" key="1">
    <source>
        <dbReference type="EMBL" id="QII81390.1"/>
    </source>
</evidence>
<accession>A0A6G7K810</accession>
<keyword evidence="2" id="KW-1185">Reference proteome</keyword>
<proteinExistence type="predicted"/>
<evidence type="ECO:0000313" key="2">
    <source>
        <dbReference type="Proteomes" id="UP000501451"/>
    </source>
</evidence>
<dbReference type="EMBL" id="CP049740">
    <property type="protein sequence ID" value="QII81390.1"/>
    <property type="molecule type" value="Genomic_DNA"/>
</dbReference>